<dbReference type="GeneID" id="87957148"/>
<feature type="compositionally biased region" description="Acidic residues" evidence="4">
    <location>
        <begin position="385"/>
        <end position="402"/>
    </location>
</feature>
<evidence type="ECO:0000313" key="6">
    <source>
        <dbReference type="EMBL" id="WRT68042.1"/>
    </source>
</evidence>
<sequence>MAKKRSGKGGVSSALKASAAPGARISKIDKYEDTLEPGSVDDFIFKRDQISFNPQDDDNEDDINADEGEEVLSLKLPKRSRKSTDDDEGEEYAEEEEVKGKAVKQRKEKSKPDLNGKGRFGKAVVSSDEDDSGSGSGSSGSDSDTDDEAWGRQYYSKPSNRREKEEGKIDDEKREEEREMEEREVKRLQRKAREVLDAEDFGIIQDHFDVSEPTERTTQVEIQTKAVPAPPTSADPVALLRHLQAHEPVKLALARDFPLIVQKLEKTSRGIRKMEEQKEDGELHKGLGWLHYQTLLTYATTLAFYIHVSSLPPSARSESDFNIIPRLLQLKEGLSMLEDLDFAAGSVSDGAFALHPRVGLGEDETDEELKEGKMELLKRMQGLNGDEDDEENEWEDGDDGDDLWGKEGLEEGELEALLADAEEDEADELREMIKLSEKAKKKGKTPKISKDAEEDVIMEEPKKEKSKSKKKKAKKDKDTPIAVAEASTKPTSSFTPLAEPEFFSSSSKSKTPTYDDSDVLGDPTALGSADYADKQSKKRTLAFHTSKINTTLARRAEGRANRMGGDEDIPYRDRRKARDDALKRNQTQQSAGEDLDLDEPRPVKRFREESQDADANDDAEGYYELVKRRRKEEKDAKEAEHEGYEAEKLAAIASLDDPSHEGGPRALTRAIEKNRGLTPHRSKAKGGRNPRVKKRQQYEKAKKKVASQRSVYKGGQGAYGSDYKGEKTGISKVIKSRKF</sequence>
<dbReference type="PANTHER" id="PTHR13237">
    <property type="entry name" value="SOMETHING ABOUT SILENCING PROTEIN 10-RELATED"/>
    <property type="match status" value="1"/>
</dbReference>
<feature type="region of interest" description="Disordered" evidence="4">
    <location>
        <begin position="382"/>
        <end position="406"/>
    </location>
</feature>
<evidence type="ECO:0000313" key="7">
    <source>
        <dbReference type="Proteomes" id="UP001329825"/>
    </source>
</evidence>
<proteinExistence type="inferred from homology"/>
<protein>
    <recommendedName>
        <fullName evidence="5">Sas10 C-terminal domain-containing protein</fullName>
    </recommendedName>
</protein>
<feature type="compositionally biased region" description="Acidic residues" evidence="4">
    <location>
        <begin position="419"/>
        <end position="428"/>
    </location>
</feature>
<gene>
    <name evidence="6" type="ORF">IL334_005017</name>
</gene>
<feature type="domain" description="Sas10 C-terminal" evidence="5">
    <location>
        <begin position="661"/>
        <end position="739"/>
    </location>
</feature>
<feature type="compositionally biased region" description="Basic and acidic residues" evidence="4">
    <location>
        <begin position="569"/>
        <end position="583"/>
    </location>
</feature>
<keyword evidence="3" id="KW-0539">Nucleus</keyword>
<evidence type="ECO:0000259" key="5">
    <source>
        <dbReference type="Pfam" id="PF09368"/>
    </source>
</evidence>
<reference evidence="6 7" key="1">
    <citation type="submission" date="2024-01" db="EMBL/GenBank/DDBJ databases">
        <title>Comparative genomics of Cryptococcus and Kwoniella reveals pathogenesis evolution and contrasting modes of karyotype evolution via chromosome fusion or intercentromeric recombination.</title>
        <authorList>
            <person name="Coelho M.A."/>
            <person name="David-Palma M."/>
            <person name="Shea T."/>
            <person name="Bowers K."/>
            <person name="McGinley-Smith S."/>
            <person name="Mohammad A.W."/>
            <person name="Gnirke A."/>
            <person name="Yurkov A.M."/>
            <person name="Nowrousian M."/>
            <person name="Sun S."/>
            <person name="Cuomo C.A."/>
            <person name="Heitman J."/>
        </authorList>
    </citation>
    <scope>NUCLEOTIDE SEQUENCE [LARGE SCALE GENOMIC DNA]</scope>
    <source>
        <strain evidence="6">CBS 11374</strain>
    </source>
</reference>
<keyword evidence="7" id="KW-1185">Reference proteome</keyword>
<evidence type="ECO:0000256" key="2">
    <source>
        <dbReference type="ARBA" id="ARBA00010979"/>
    </source>
</evidence>
<organism evidence="6 7">
    <name type="scientific">Kwoniella shivajii</name>
    <dbReference type="NCBI Taxonomy" id="564305"/>
    <lineage>
        <taxon>Eukaryota</taxon>
        <taxon>Fungi</taxon>
        <taxon>Dikarya</taxon>
        <taxon>Basidiomycota</taxon>
        <taxon>Agaricomycotina</taxon>
        <taxon>Tremellomycetes</taxon>
        <taxon>Tremellales</taxon>
        <taxon>Cryptococcaceae</taxon>
        <taxon>Kwoniella</taxon>
    </lineage>
</organism>
<evidence type="ECO:0000256" key="1">
    <source>
        <dbReference type="ARBA" id="ARBA00004123"/>
    </source>
</evidence>
<dbReference type="RefSeq" id="XP_062792782.1">
    <property type="nucleotide sequence ID" value="XM_062936731.1"/>
</dbReference>
<accession>A0ABZ1D366</accession>
<feature type="compositionally biased region" description="Acidic residues" evidence="4">
    <location>
        <begin position="55"/>
        <end position="70"/>
    </location>
</feature>
<evidence type="ECO:0000256" key="3">
    <source>
        <dbReference type="ARBA" id="ARBA00023242"/>
    </source>
</evidence>
<feature type="compositionally biased region" description="Acidic residues" evidence="4">
    <location>
        <begin position="611"/>
        <end position="621"/>
    </location>
</feature>
<evidence type="ECO:0000256" key="4">
    <source>
        <dbReference type="SAM" id="MobiDB-lite"/>
    </source>
</evidence>
<feature type="compositionally biased region" description="Basic and acidic residues" evidence="4">
    <location>
        <begin position="160"/>
        <end position="184"/>
    </location>
</feature>
<comment type="subcellular location">
    <subcellularLocation>
        <location evidence="1">Nucleus</location>
    </subcellularLocation>
</comment>
<dbReference type="Proteomes" id="UP001329825">
    <property type="component" value="Chromosome 6"/>
</dbReference>
<feature type="compositionally biased region" description="Basic and acidic residues" evidence="4">
    <location>
        <begin position="632"/>
        <end position="648"/>
    </location>
</feature>
<feature type="compositionally biased region" description="Basic and acidic residues" evidence="4">
    <location>
        <begin position="429"/>
        <end position="438"/>
    </location>
</feature>
<feature type="compositionally biased region" description="Acidic residues" evidence="4">
    <location>
        <begin position="85"/>
        <end position="97"/>
    </location>
</feature>
<dbReference type="EMBL" id="CP141886">
    <property type="protein sequence ID" value="WRT68042.1"/>
    <property type="molecule type" value="Genomic_DNA"/>
</dbReference>
<dbReference type="InterPro" id="IPR018972">
    <property type="entry name" value="Sas10_C_dom"/>
</dbReference>
<dbReference type="PANTHER" id="PTHR13237:SF8">
    <property type="entry name" value="SOMETHING ABOUT SILENCING PROTEIN 10"/>
    <property type="match status" value="1"/>
</dbReference>
<feature type="compositionally biased region" description="Basic and acidic residues" evidence="4">
    <location>
        <begin position="598"/>
        <end position="610"/>
    </location>
</feature>
<feature type="compositionally biased region" description="Low complexity" evidence="4">
    <location>
        <begin position="499"/>
        <end position="512"/>
    </location>
</feature>
<dbReference type="Pfam" id="PF09368">
    <property type="entry name" value="Sas10"/>
    <property type="match status" value="1"/>
</dbReference>
<feature type="region of interest" description="Disordered" evidence="4">
    <location>
        <begin position="1"/>
        <end position="184"/>
    </location>
</feature>
<feature type="compositionally biased region" description="Basic residues" evidence="4">
    <location>
        <begin position="464"/>
        <end position="474"/>
    </location>
</feature>
<feature type="region of interest" description="Disordered" evidence="4">
    <location>
        <begin position="419"/>
        <end position="739"/>
    </location>
</feature>
<comment type="similarity">
    <text evidence="2">Belongs to the SAS10 family.</text>
</comment>
<name>A0ABZ1D366_9TREE</name>
<feature type="compositionally biased region" description="Basic residues" evidence="4">
    <location>
        <begin position="678"/>
        <end position="706"/>
    </location>
</feature>